<keyword evidence="5" id="KW-1185">Reference proteome</keyword>
<dbReference type="InterPro" id="IPR020958">
    <property type="entry name" value="DUF3686"/>
</dbReference>
<evidence type="ECO:0000313" key="4">
    <source>
        <dbReference type="EMBL" id="MBG6092989.1"/>
    </source>
</evidence>
<name>A0A931GUC0_9ACTN</name>
<dbReference type="Gene3D" id="3.40.50.300">
    <property type="entry name" value="P-loop containing nucleotide triphosphate hydrolases"/>
    <property type="match status" value="1"/>
</dbReference>
<evidence type="ECO:0008006" key="6">
    <source>
        <dbReference type="Google" id="ProtNLM"/>
    </source>
</evidence>
<dbReference type="Pfam" id="PF00004">
    <property type="entry name" value="AAA"/>
    <property type="match status" value="1"/>
</dbReference>
<dbReference type="SUPFAM" id="SSF52540">
    <property type="entry name" value="P-loop containing nucleoside triphosphate hydrolases"/>
    <property type="match status" value="1"/>
</dbReference>
<organism evidence="4 5">
    <name type="scientific">Actinomadura viridis</name>
    <dbReference type="NCBI Taxonomy" id="58110"/>
    <lineage>
        <taxon>Bacteria</taxon>
        <taxon>Bacillati</taxon>
        <taxon>Actinomycetota</taxon>
        <taxon>Actinomycetes</taxon>
        <taxon>Streptosporangiales</taxon>
        <taxon>Thermomonosporaceae</taxon>
        <taxon>Actinomadura</taxon>
    </lineage>
</organism>
<feature type="domain" description="DUF7902" evidence="3">
    <location>
        <begin position="611"/>
        <end position="693"/>
    </location>
</feature>
<gene>
    <name evidence="4" type="ORF">IW256_007102</name>
</gene>
<feature type="domain" description="DUF3686" evidence="2">
    <location>
        <begin position="39"/>
        <end position="487"/>
    </location>
</feature>
<dbReference type="Proteomes" id="UP000614047">
    <property type="component" value="Unassembled WGS sequence"/>
</dbReference>
<dbReference type="InterPro" id="IPR057224">
    <property type="entry name" value="DUF7902"/>
</dbReference>
<dbReference type="EMBL" id="JADOUA010000001">
    <property type="protein sequence ID" value="MBG6092989.1"/>
    <property type="molecule type" value="Genomic_DNA"/>
</dbReference>
<evidence type="ECO:0000259" key="1">
    <source>
        <dbReference type="Pfam" id="PF00004"/>
    </source>
</evidence>
<comment type="caution">
    <text evidence="4">The sequence shown here is derived from an EMBL/GenBank/DDBJ whole genome shotgun (WGS) entry which is preliminary data.</text>
</comment>
<accession>A0A931GUC0</accession>
<dbReference type="GO" id="GO:0016887">
    <property type="term" value="F:ATP hydrolysis activity"/>
    <property type="evidence" value="ECO:0007669"/>
    <property type="project" value="InterPro"/>
</dbReference>
<dbReference type="InterPro" id="IPR027417">
    <property type="entry name" value="P-loop_NTPase"/>
</dbReference>
<evidence type="ECO:0000259" key="2">
    <source>
        <dbReference type="Pfam" id="PF12458"/>
    </source>
</evidence>
<feature type="domain" description="ATPase AAA-type core" evidence="1">
    <location>
        <begin position="1285"/>
        <end position="1364"/>
    </location>
</feature>
<dbReference type="InterPro" id="IPR003959">
    <property type="entry name" value="ATPase_AAA_core"/>
</dbReference>
<dbReference type="Pfam" id="PF12458">
    <property type="entry name" value="DUF3686"/>
    <property type="match status" value="1"/>
</dbReference>
<evidence type="ECO:0000313" key="5">
    <source>
        <dbReference type="Proteomes" id="UP000614047"/>
    </source>
</evidence>
<sequence>MSEVMAQDTGIREEAAPDAGIDEGTYEVLRRRLAGHAAELAERAGALDARRLEVFGGTELRLLGTERIRTADACVPGDILPVGGYLLFGHNPVTGAKPETGIEDVLSLHRLTRGDGDGIALEPSGAGAVPGLLDDPRFGRDFTELYRYYRQARILRLRRAEGGPLAVFQTGPRLEDVRVLRWSEDAAGAVGYLDNRGERDHVVPPAHDFAWTEATREDHVPGRHPHISVQDEVYVDTLGGTLTVKAENDTGTGTGIHSEPVDEPLQSLADADVHHARVGALILLRVRPYKETAWRYLVFNVRTGTVTRIDRIGQACRRLPGEEGIVFPGGYHLGTGAHKTFDTEVSGLEYEGAVRSPTGEDVLYVFRSRTGGRSLLMHYNTIRKRVAAPIACHGHALFDDGTLVVLRALPGEPARVHPVQVWRTPYLSDAQAAARPAGTGPLARVGEPELVGAISGCLSVVRMVEEMEPTGEVFQALRAACARVADLHPWLGDEEFRDLLASLDGVREAAGLVLAEYDNVQALTRQAGEAVEEAAATVAALLRSTAGGEPETADAWIARLAELRRAQGHLETLREMRHADHDRIDELASALAAERDGTGRRTVGFLRGDGAFAAYHAEIDRLTAEAGAVAAVADAEPVAERLAAQTEGLEIVTDVVGGLDIADATARTAILERVGEVLAGINRARALLDSRRRVLRDAEDRAAFAAEYALLDQAVAGGLSLADTPERCDEQLGRLLLQIENLEARFADHAGFLERLEAKRADVYEAFSTRRQALLDERARRADRLAASAGRLLAGVRRRAAALTSLDEVNTYFGTDPMVARLRSVSGELRASGEQGRAEELDGRIKAARQEAARGLRDRIDLYDDGGESIRLGRHRFAVSTRPAELTLVPHDGALAFAVTGTGYRSPIGDVSFEATRPFWDRFLVSETPELYRAEYLAASVLLDAEAGDPSLTELHRAAGTGGDLAGLVRKAAEGRYGEGYERGVHDHDATLLLDALLRLHADAGPLRHPPAARAAARLYWTYGTDEDARTAWTARAVSLARARATFGPTAAVADLCAELDTAVAGFCAGLGLPSAGPAGEYLFEELATAPEGFVVSARSRDLLRGFRTALGDAAADFDHDLKALGPGSLTARHQLAHAWLEAYRGTVPSADPADLPEAIAALLCDGAQHTSAAPVTATVDGLLGTHPRLDGRSLRMRLDETLARVRRHRVEYVPAYHAYQRRRAELIAGEERRLRLDDHRPGVMSTFVRNALIDTVYLPLIGDNLAKQLGAAGADRRTDQMGLLLLVSPPGYGKTTLMEYVAERLGLLMVKVDGPALGHAVTSLDPDEAPDATARREVEKINLAFELGDNVLLHIDDIQHLSPELLQKFIPLCDAQRRIEGVRDGRARTYDLRGRRFAVCMAGNPYTGAGARFRIPDMLANRADVWNLGEVLSGRDDLFALSYVENALTSNPVLAPLSGRDPEDLRLLLRLAEGDEGARPDRLAHPYSRAELDGILGVLRNLLRAREVVLTVNRAYIASAAQNDASRTEPPFRLQGSYRDMNRLAERILPVMNDGELDAVIDDHYTAEAQTLTGDAEANLLKLAELRGRPTPEQAGRWAEVKAGFRRAQALGGAADDPVGRAVGALTLLTERVAAVESAVDLAARRLTGGGPHP</sequence>
<reference evidence="4" key="1">
    <citation type="submission" date="2020-11" db="EMBL/GenBank/DDBJ databases">
        <title>Sequencing the genomes of 1000 actinobacteria strains.</title>
        <authorList>
            <person name="Klenk H.-P."/>
        </authorList>
    </citation>
    <scope>NUCLEOTIDE SEQUENCE</scope>
    <source>
        <strain evidence="4">DSM 43175</strain>
    </source>
</reference>
<dbReference type="Pfam" id="PF25472">
    <property type="entry name" value="DUF7902"/>
    <property type="match status" value="1"/>
</dbReference>
<evidence type="ECO:0000259" key="3">
    <source>
        <dbReference type="Pfam" id="PF25472"/>
    </source>
</evidence>
<dbReference type="GO" id="GO:0005524">
    <property type="term" value="F:ATP binding"/>
    <property type="evidence" value="ECO:0007669"/>
    <property type="project" value="InterPro"/>
</dbReference>
<protein>
    <recommendedName>
        <fullName evidence="6">DNA repair ATPase</fullName>
    </recommendedName>
</protein>
<proteinExistence type="predicted"/>